<proteinExistence type="predicted"/>
<name>A0AB34JFC7_PRYPA</name>
<comment type="caution">
    <text evidence="1">The sequence shown here is derived from an EMBL/GenBank/DDBJ whole genome shotgun (WGS) entry which is preliminary data.</text>
</comment>
<protein>
    <submittedName>
        <fullName evidence="1">Uncharacterized protein</fullName>
    </submittedName>
</protein>
<keyword evidence="2" id="KW-1185">Reference proteome</keyword>
<organism evidence="1 2">
    <name type="scientific">Prymnesium parvum</name>
    <name type="common">Toxic golden alga</name>
    <dbReference type="NCBI Taxonomy" id="97485"/>
    <lineage>
        <taxon>Eukaryota</taxon>
        <taxon>Haptista</taxon>
        <taxon>Haptophyta</taxon>
        <taxon>Prymnesiophyceae</taxon>
        <taxon>Prymnesiales</taxon>
        <taxon>Prymnesiaceae</taxon>
        <taxon>Prymnesium</taxon>
    </lineage>
</organism>
<evidence type="ECO:0000313" key="1">
    <source>
        <dbReference type="EMBL" id="KAL1519565.1"/>
    </source>
</evidence>
<reference evidence="1 2" key="1">
    <citation type="journal article" date="2024" name="Science">
        <title>Giant polyketide synthase enzymes in the biosynthesis of giant marine polyether toxins.</title>
        <authorList>
            <person name="Fallon T.R."/>
            <person name="Shende V.V."/>
            <person name="Wierzbicki I.H."/>
            <person name="Pendleton A.L."/>
            <person name="Watervoot N.F."/>
            <person name="Auber R.P."/>
            <person name="Gonzalez D.J."/>
            <person name="Wisecaver J.H."/>
            <person name="Moore B.S."/>
        </authorList>
    </citation>
    <scope>NUCLEOTIDE SEQUENCE [LARGE SCALE GENOMIC DNA]</scope>
    <source>
        <strain evidence="1 2">12B1</strain>
    </source>
</reference>
<evidence type="ECO:0000313" key="2">
    <source>
        <dbReference type="Proteomes" id="UP001515480"/>
    </source>
</evidence>
<dbReference type="Proteomes" id="UP001515480">
    <property type="component" value="Unassembled WGS sequence"/>
</dbReference>
<gene>
    <name evidence="1" type="ORF">AB1Y20_023079</name>
</gene>
<dbReference type="EMBL" id="JBGBPQ010000009">
    <property type="protein sequence ID" value="KAL1519565.1"/>
    <property type="molecule type" value="Genomic_DNA"/>
</dbReference>
<accession>A0AB34JFC7</accession>
<sequence length="165" mass="19075">MAEEEGWPERWAQILSWRDQMSCRQAGRHGPPFADRLSPRSWAERWLPWHWFSLDGRGWCYDAEWDELVRCGELDGVDWNGIRTPGRHGAAHASRLLGGSLLCCAACALLAWYAYSEWLSQARKESAHAGVAQWVRSRACLPWNWRRPARLALLGHLCAWLLFMD</sequence>
<dbReference type="AlphaFoldDB" id="A0AB34JFC7"/>